<dbReference type="GO" id="GO:0016747">
    <property type="term" value="F:acyltransferase activity, transferring groups other than amino-acyl groups"/>
    <property type="evidence" value="ECO:0007669"/>
    <property type="project" value="InterPro"/>
</dbReference>
<dbReference type="PANTHER" id="PTHR13170:SF16">
    <property type="entry name" value="PROTEIN O-GLCNACASE"/>
    <property type="match status" value="1"/>
</dbReference>
<dbReference type="AlphaFoldDB" id="A0A2M9CGU2"/>
<dbReference type="Gene3D" id="3.40.630.30">
    <property type="match status" value="1"/>
</dbReference>
<evidence type="ECO:0000259" key="1">
    <source>
        <dbReference type="PROSITE" id="PS51186"/>
    </source>
</evidence>
<feature type="domain" description="N-acetyltransferase" evidence="1">
    <location>
        <begin position="13"/>
        <end position="201"/>
    </location>
</feature>
<evidence type="ECO:0000313" key="2">
    <source>
        <dbReference type="EMBL" id="PJJ71099.1"/>
    </source>
</evidence>
<dbReference type="PROSITE" id="PS51186">
    <property type="entry name" value="GNAT"/>
    <property type="match status" value="1"/>
</dbReference>
<name>A0A2M9CGU2_9MICO</name>
<protein>
    <submittedName>
        <fullName evidence="2">Ribosomal protein S18 acetylase RimI-like enzyme</fullName>
    </submittedName>
</protein>
<dbReference type="OrthoDB" id="8593648at2"/>
<evidence type="ECO:0000313" key="3">
    <source>
        <dbReference type="Proteomes" id="UP000228758"/>
    </source>
</evidence>
<dbReference type="InterPro" id="IPR051822">
    <property type="entry name" value="Glycosyl_Hydrolase_84"/>
</dbReference>
<dbReference type="InterPro" id="IPR000182">
    <property type="entry name" value="GNAT_dom"/>
</dbReference>
<sequence>MTRDQEGAPANADRIRPYRPEDRAAVYDVCVRTADIGADARGRFASDDLPGDIWAGPYVDLEPESAFVVEQDGAVVGYVIAAADTRAFVERWRTEWLPYFAERYERNDDTAAGFRPERMLIPELDEFPAHLHIDLLPEAQGRGWGRALIRRLLAELRERGVPGVHLGVHPDNSGAIAFYRRLGFTPLPSEPNGTLLGIRTDAEI</sequence>
<dbReference type="InterPro" id="IPR016181">
    <property type="entry name" value="Acyl_CoA_acyltransferase"/>
</dbReference>
<accession>A0A2M9CGU2</accession>
<keyword evidence="3" id="KW-1185">Reference proteome</keyword>
<proteinExistence type="predicted"/>
<comment type="caution">
    <text evidence="2">The sequence shown here is derived from an EMBL/GenBank/DDBJ whole genome shotgun (WGS) entry which is preliminary data.</text>
</comment>
<dbReference type="EMBL" id="PGFF01000001">
    <property type="protein sequence ID" value="PJJ71099.1"/>
    <property type="molecule type" value="Genomic_DNA"/>
</dbReference>
<dbReference type="PANTHER" id="PTHR13170">
    <property type="entry name" value="O-GLCNACASE"/>
    <property type="match status" value="1"/>
</dbReference>
<keyword evidence="2" id="KW-0689">Ribosomal protein</keyword>
<keyword evidence="2" id="KW-0687">Ribonucleoprotein</keyword>
<dbReference type="RefSeq" id="WP_100363443.1">
    <property type="nucleotide sequence ID" value="NZ_PGFF01000001.1"/>
</dbReference>
<dbReference type="Proteomes" id="UP000228758">
    <property type="component" value="Unassembled WGS sequence"/>
</dbReference>
<dbReference type="SUPFAM" id="SSF55729">
    <property type="entry name" value="Acyl-CoA N-acyltransferases (Nat)"/>
    <property type="match status" value="1"/>
</dbReference>
<dbReference type="Pfam" id="PF00583">
    <property type="entry name" value="Acetyltransf_1"/>
    <property type="match status" value="1"/>
</dbReference>
<organism evidence="2 3">
    <name type="scientific">Diaminobutyricimonas aerilata</name>
    <dbReference type="NCBI Taxonomy" id="1162967"/>
    <lineage>
        <taxon>Bacteria</taxon>
        <taxon>Bacillati</taxon>
        <taxon>Actinomycetota</taxon>
        <taxon>Actinomycetes</taxon>
        <taxon>Micrococcales</taxon>
        <taxon>Microbacteriaceae</taxon>
        <taxon>Diaminobutyricimonas</taxon>
    </lineage>
</organism>
<dbReference type="CDD" id="cd04301">
    <property type="entry name" value="NAT_SF"/>
    <property type="match status" value="1"/>
</dbReference>
<reference evidence="2 3" key="1">
    <citation type="submission" date="2017-11" db="EMBL/GenBank/DDBJ databases">
        <title>Genomic Encyclopedia of Archaeal and Bacterial Type Strains, Phase II (KMG-II): From Individual Species to Whole Genera.</title>
        <authorList>
            <person name="Goeker M."/>
        </authorList>
    </citation>
    <scope>NUCLEOTIDE SEQUENCE [LARGE SCALE GENOMIC DNA]</scope>
    <source>
        <strain evidence="2 3">DSM 27393</strain>
    </source>
</reference>
<dbReference type="GO" id="GO:0005840">
    <property type="term" value="C:ribosome"/>
    <property type="evidence" value="ECO:0007669"/>
    <property type="project" value="UniProtKB-KW"/>
</dbReference>
<gene>
    <name evidence="2" type="ORF">CLV46_0636</name>
</gene>